<protein>
    <submittedName>
        <fullName evidence="1">Uncharacterized protein</fullName>
    </submittedName>
</protein>
<proteinExistence type="predicted"/>
<dbReference type="EMBL" id="REGN01002180">
    <property type="protein sequence ID" value="RNA29648.1"/>
    <property type="molecule type" value="Genomic_DNA"/>
</dbReference>
<organism evidence="1 2">
    <name type="scientific">Brachionus plicatilis</name>
    <name type="common">Marine rotifer</name>
    <name type="synonym">Brachionus muelleri</name>
    <dbReference type="NCBI Taxonomy" id="10195"/>
    <lineage>
        <taxon>Eukaryota</taxon>
        <taxon>Metazoa</taxon>
        <taxon>Spiralia</taxon>
        <taxon>Gnathifera</taxon>
        <taxon>Rotifera</taxon>
        <taxon>Eurotatoria</taxon>
        <taxon>Monogononta</taxon>
        <taxon>Pseudotrocha</taxon>
        <taxon>Ploima</taxon>
        <taxon>Brachionidae</taxon>
        <taxon>Brachionus</taxon>
    </lineage>
</organism>
<reference evidence="1 2" key="1">
    <citation type="journal article" date="2018" name="Sci. Rep.">
        <title>Genomic signatures of local adaptation to the degree of environmental predictability in rotifers.</title>
        <authorList>
            <person name="Franch-Gras L."/>
            <person name="Hahn C."/>
            <person name="Garcia-Roger E.M."/>
            <person name="Carmona M.J."/>
            <person name="Serra M."/>
            <person name="Gomez A."/>
        </authorList>
    </citation>
    <scope>NUCLEOTIDE SEQUENCE [LARGE SCALE GENOMIC DNA]</scope>
    <source>
        <strain evidence="1">HYR1</strain>
    </source>
</reference>
<sequence length="83" mass="9771">MKKENIKLEYILNNDQHGTSDDECHQKVFVFYSLFPRIENNTFCVRPEKTIINKPSIITVRIFVCRIQVSQNNPVVFSILNKN</sequence>
<keyword evidence="2" id="KW-1185">Reference proteome</keyword>
<evidence type="ECO:0000313" key="1">
    <source>
        <dbReference type="EMBL" id="RNA29648.1"/>
    </source>
</evidence>
<accession>A0A3M7S1W8</accession>
<evidence type="ECO:0000313" key="2">
    <source>
        <dbReference type="Proteomes" id="UP000276133"/>
    </source>
</evidence>
<gene>
    <name evidence="1" type="ORF">BpHYR1_032196</name>
</gene>
<name>A0A3M7S1W8_BRAPC</name>
<dbReference type="Proteomes" id="UP000276133">
    <property type="component" value="Unassembled WGS sequence"/>
</dbReference>
<dbReference type="AlphaFoldDB" id="A0A3M7S1W8"/>
<comment type="caution">
    <text evidence="1">The sequence shown here is derived from an EMBL/GenBank/DDBJ whole genome shotgun (WGS) entry which is preliminary data.</text>
</comment>